<keyword evidence="1" id="KW-0378">Hydrolase</keyword>
<dbReference type="Pfam" id="PF04203">
    <property type="entry name" value="Sortase"/>
    <property type="match status" value="1"/>
</dbReference>
<keyword evidence="5" id="KW-1185">Reference proteome</keyword>
<dbReference type="RefSeq" id="WP_326835429.1">
    <property type="nucleotide sequence ID" value="NZ_CP142149.1"/>
</dbReference>
<feature type="transmembrane region" description="Helical" evidence="3">
    <location>
        <begin position="270"/>
        <end position="295"/>
    </location>
</feature>
<feature type="transmembrane region" description="Helical" evidence="3">
    <location>
        <begin position="22"/>
        <end position="45"/>
    </location>
</feature>
<gene>
    <name evidence="4" type="ORF">VSH64_10945</name>
</gene>
<evidence type="ECO:0000313" key="4">
    <source>
        <dbReference type="EMBL" id="WSE32622.1"/>
    </source>
</evidence>
<protein>
    <submittedName>
        <fullName evidence="4">Sortase</fullName>
    </submittedName>
</protein>
<evidence type="ECO:0000256" key="3">
    <source>
        <dbReference type="SAM" id="Phobius"/>
    </source>
</evidence>
<reference evidence="4 5" key="1">
    <citation type="journal article" date="2015" name="Int. J. Syst. Evol. Microbiol.">
        <title>Amycolatopsis rhabdoformis sp. nov., an actinomycete isolated from a tropical forest soil.</title>
        <authorList>
            <person name="Souza W.R."/>
            <person name="Silva R.E."/>
            <person name="Goodfellow M."/>
            <person name="Busarakam K."/>
            <person name="Figueiro F.S."/>
            <person name="Ferreira D."/>
            <person name="Rodrigues-Filho E."/>
            <person name="Moraes L.A.B."/>
            <person name="Zucchi T.D."/>
        </authorList>
    </citation>
    <scope>NUCLEOTIDE SEQUENCE [LARGE SCALE GENOMIC DNA]</scope>
    <source>
        <strain evidence="4 5">NCIMB 14900</strain>
    </source>
</reference>
<proteinExistence type="predicted"/>
<evidence type="ECO:0000256" key="2">
    <source>
        <dbReference type="SAM" id="MobiDB-lite"/>
    </source>
</evidence>
<evidence type="ECO:0000256" key="1">
    <source>
        <dbReference type="ARBA" id="ARBA00022801"/>
    </source>
</evidence>
<dbReference type="InterPro" id="IPR023365">
    <property type="entry name" value="Sortase_dom-sf"/>
</dbReference>
<dbReference type="SUPFAM" id="SSF63817">
    <property type="entry name" value="Sortase"/>
    <property type="match status" value="1"/>
</dbReference>
<sequence>MTITEQPTQAPASPASRLSPRWTVLAVTGWVLTTAVCFGLVAYALGPMLANNDQRAALATVQQAMAEAQGATKTLLGAAPVTKPPEFGSPLAVLEIPRLHLQQVVLEGAAPEQTASGPGHVPGTSGPGQPGNSAIVGRFSGYGAPFAELRDLRKGDELVVATTQGKSVYTVTTSADRDLDEDRDYGRTDDDRLTLVTSASWWPGSASSATVVTAVLDGKPFRPTPQNGKADAQDGRTGDSGAWAQLVLSFGGFAGVAVGATLLYRRWRSVSTYVLTTPALLALAVLAAAAVWKLLPAWA</sequence>
<evidence type="ECO:0000313" key="5">
    <source>
        <dbReference type="Proteomes" id="UP001330812"/>
    </source>
</evidence>
<dbReference type="CDD" id="cd05830">
    <property type="entry name" value="Sortase_E"/>
    <property type="match status" value="1"/>
</dbReference>
<dbReference type="InterPro" id="IPR005754">
    <property type="entry name" value="Sortase"/>
</dbReference>
<organism evidence="4 5">
    <name type="scientific">Amycolatopsis rhabdoformis</name>
    <dbReference type="NCBI Taxonomy" id="1448059"/>
    <lineage>
        <taxon>Bacteria</taxon>
        <taxon>Bacillati</taxon>
        <taxon>Actinomycetota</taxon>
        <taxon>Actinomycetes</taxon>
        <taxon>Pseudonocardiales</taxon>
        <taxon>Pseudonocardiaceae</taxon>
        <taxon>Amycolatopsis</taxon>
    </lineage>
</organism>
<dbReference type="Gene3D" id="2.40.260.10">
    <property type="entry name" value="Sortase"/>
    <property type="match status" value="1"/>
</dbReference>
<keyword evidence="3" id="KW-0472">Membrane</keyword>
<feature type="region of interest" description="Disordered" evidence="2">
    <location>
        <begin position="111"/>
        <end position="132"/>
    </location>
</feature>
<feature type="transmembrane region" description="Helical" evidence="3">
    <location>
        <begin position="246"/>
        <end position="264"/>
    </location>
</feature>
<name>A0ABZ1IDX4_9PSEU</name>
<keyword evidence="3" id="KW-0812">Transmembrane</keyword>
<dbReference type="Proteomes" id="UP001330812">
    <property type="component" value="Chromosome"/>
</dbReference>
<keyword evidence="3" id="KW-1133">Transmembrane helix</keyword>
<dbReference type="EMBL" id="CP142149">
    <property type="protein sequence ID" value="WSE32622.1"/>
    <property type="molecule type" value="Genomic_DNA"/>
</dbReference>
<accession>A0ABZ1IDX4</accession>
<dbReference type="InterPro" id="IPR042003">
    <property type="entry name" value="Sortase_E"/>
</dbReference>